<evidence type="ECO:0000313" key="10">
    <source>
        <dbReference type="Proteomes" id="UP001589920"/>
    </source>
</evidence>
<comment type="caution">
    <text evidence="9">The sequence shown here is derived from an EMBL/GenBank/DDBJ whole genome shotgun (WGS) entry which is preliminary data.</text>
</comment>
<dbReference type="InterPro" id="IPR000298">
    <property type="entry name" value="Cyt_c_oxidase-like_su3"/>
</dbReference>
<dbReference type="EMBL" id="JBHMQU010000047">
    <property type="protein sequence ID" value="MFC0812632.1"/>
    <property type="molecule type" value="Genomic_DNA"/>
</dbReference>
<gene>
    <name evidence="9" type="ORF">ACFHYO_10980</name>
</gene>
<comment type="similarity">
    <text evidence="2 6">Belongs to the cytochrome c oxidase subunit 3 family.</text>
</comment>
<evidence type="ECO:0000256" key="2">
    <source>
        <dbReference type="ARBA" id="ARBA00010581"/>
    </source>
</evidence>
<evidence type="ECO:0000256" key="4">
    <source>
        <dbReference type="ARBA" id="ARBA00022989"/>
    </source>
</evidence>
<keyword evidence="3 6" id="KW-0812">Transmembrane</keyword>
<proteinExistence type="inferred from homology"/>
<dbReference type="PANTHER" id="PTHR11403:SF6">
    <property type="entry name" value="NITRIC OXIDE REDUCTASE SUBUNIT E"/>
    <property type="match status" value="1"/>
</dbReference>
<feature type="domain" description="Heme-copper oxidase subunit III family profile" evidence="8">
    <location>
        <begin position="24"/>
        <end position="190"/>
    </location>
</feature>
<feature type="transmembrane region" description="Helical" evidence="7">
    <location>
        <begin position="22"/>
        <end position="45"/>
    </location>
</feature>
<evidence type="ECO:0000313" key="9">
    <source>
        <dbReference type="EMBL" id="MFC0812632.1"/>
    </source>
</evidence>
<feature type="transmembrane region" description="Helical" evidence="7">
    <location>
        <begin position="134"/>
        <end position="158"/>
    </location>
</feature>
<reference evidence="9 10" key="1">
    <citation type="submission" date="2024-09" db="EMBL/GenBank/DDBJ databases">
        <authorList>
            <person name="Sun Q."/>
            <person name="Mori K."/>
        </authorList>
    </citation>
    <scope>NUCLEOTIDE SEQUENCE [LARGE SCALE GENOMIC DNA]</scope>
    <source>
        <strain evidence="9 10">KCTC 42086</strain>
    </source>
</reference>
<dbReference type="PROSITE" id="PS50253">
    <property type="entry name" value="COX3"/>
    <property type="match status" value="1"/>
</dbReference>
<evidence type="ECO:0000259" key="8">
    <source>
        <dbReference type="PROSITE" id="PS50253"/>
    </source>
</evidence>
<dbReference type="SUPFAM" id="SSF81452">
    <property type="entry name" value="Cytochrome c oxidase subunit III-like"/>
    <property type="match status" value="1"/>
</dbReference>
<dbReference type="PANTHER" id="PTHR11403">
    <property type="entry name" value="CYTOCHROME C OXIDASE SUBUNIT III"/>
    <property type="match status" value="1"/>
</dbReference>
<organism evidence="9 10">
    <name type="scientific">Paracoccus panacisoli</name>
    <dbReference type="NCBI Taxonomy" id="1510163"/>
    <lineage>
        <taxon>Bacteria</taxon>
        <taxon>Pseudomonadati</taxon>
        <taxon>Pseudomonadota</taxon>
        <taxon>Alphaproteobacteria</taxon>
        <taxon>Rhodobacterales</taxon>
        <taxon>Paracoccaceae</taxon>
        <taxon>Paracoccus</taxon>
    </lineage>
</organism>
<dbReference type="Pfam" id="PF00510">
    <property type="entry name" value="COX3"/>
    <property type="match status" value="1"/>
</dbReference>
<accession>A0ABV6T5T0</accession>
<feature type="transmembrane region" description="Helical" evidence="7">
    <location>
        <begin position="170"/>
        <end position="189"/>
    </location>
</feature>
<protein>
    <submittedName>
        <fullName evidence="9">Cytochrome c oxidase subunit 3</fullName>
    </submittedName>
</protein>
<evidence type="ECO:0000256" key="6">
    <source>
        <dbReference type="RuleBase" id="RU003376"/>
    </source>
</evidence>
<dbReference type="InterPro" id="IPR035973">
    <property type="entry name" value="Cyt_c_oxidase_su3-like_sf"/>
</dbReference>
<feature type="transmembrane region" description="Helical" evidence="7">
    <location>
        <begin position="97"/>
        <end position="114"/>
    </location>
</feature>
<name>A0ABV6T5T0_9RHOB</name>
<dbReference type="RefSeq" id="WP_394320413.1">
    <property type="nucleotide sequence ID" value="NZ_JBHMQU010000047.1"/>
</dbReference>
<keyword evidence="4 7" id="KW-1133">Transmembrane helix</keyword>
<keyword evidence="10" id="KW-1185">Reference proteome</keyword>
<dbReference type="Gene3D" id="1.20.120.80">
    <property type="entry name" value="Cytochrome c oxidase, subunit III, four-helix bundle"/>
    <property type="match status" value="1"/>
</dbReference>
<evidence type="ECO:0000256" key="3">
    <source>
        <dbReference type="ARBA" id="ARBA00022692"/>
    </source>
</evidence>
<sequence length="190" mass="20184">MTDAGQSEGMGDPARPRLPGELVMWVLIASELAVFGAALLIFLVLRLGDVEGFAAAQGQLHRLSAGLNTVVLVTSGYGAACAVGAARRGDRAAVRRWLGGAALLGAVFLLLKGVEYADAARQGLGLETHVFFTFYWLLTLFHAAHVVAGMVILGLVAIRAGAEAVEAGAQFWHMVDLVWVLLFPVIYLLR</sequence>
<comment type="subcellular location">
    <subcellularLocation>
        <location evidence="6">Cell membrane</location>
        <topology evidence="6">Multi-pass membrane protein</topology>
    </subcellularLocation>
    <subcellularLocation>
        <location evidence="1">Membrane</location>
        <topology evidence="1">Multi-pass membrane protein</topology>
    </subcellularLocation>
</comment>
<evidence type="ECO:0000256" key="1">
    <source>
        <dbReference type="ARBA" id="ARBA00004141"/>
    </source>
</evidence>
<evidence type="ECO:0000256" key="5">
    <source>
        <dbReference type="ARBA" id="ARBA00023136"/>
    </source>
</evidence>
<dbReference type="Proteomes" id="UP001589920">
    <property type="component" value="Unassembled WGS sequence"/>
</dbReference>
<evidence type="ECO:0000256" key="7">
    <source>
        <dbReference type="SAM" id="Phobius"/>
    </source>
</evidence>
<dbReference type="InterPro" id="IPR024791">
    <property type="entry name" value="Cyt_c/ubiquinol_Oxase_su3"/>
</dbReference>
<keyword evidence="5 7" id="KW-0472">Membrane</keyword>
<dbReference type="InterPro" id="IPR013833">
    <property type="entry name" value="Cyt_c_oxidase_su3_a-hlx"/>
</dbReference>
<feature type="transmembrane region" description="Helical" evidence="7">
    <location>
        <begin position="65"/>
        <end position="85"/>
    </location>
</feature>